<dbReference type="OrthoDB" id="4552889at2"/>
<dbReference type="AlphaFoldDB" id="A0A3S3E8L5"/>
<dbReference type="EMBL" id="RKLP01000009">
    <property type="protein sequence ID" value="RVW08241.1"/>
    <property type="molecule type" value="Genomic_DNA"/>
</dbReference>
<dbReference type="Proteomes" id="UP000286208">
    <property type="component" value="Unassembled WGS sequence"/>
</dbReference>
<accession>A0A3S3E8L5</accession>
<organism evidence="1 2">
    <name type="scientific">Prescottella agglutinans</name>
    <dbReference type="NCBI Taxonomy" id="1644129"/>
    <lineage>
        <taxon>Bacteria</taxon>
        <taxon>Bacillati</taxon>
        <taxon>Actinomycetota</taxon>
        <taxon>Actinomycetes</taxon>
        <taxon>Mycobacteriales</taxon>
        <taxon>Nocardiaceae</taxon>
        <taxon>Prescottella</taxon>
    </lineage>
</organism>
<evidence type="ECO:0000313" key="1">
    <source>
        <dbReference type="EMBL" id="RVW08241.1"/>
    </source>
</evidence>
<name>A0A3S3E8L5_9NOCA</name>
<dbReference type="RefSeq" id="WP_127917403.1">
    <property type="nucleotide sequence ID" value="NZ_RKLP01000009.1"/>
</dbReference>
<keyword evidence="2" id="KW-1185">Reference proteome</keyword>
<sequence>MRVGAVIGLIGAGLLLAGCGSGDVTGEASPEGVAAGEPVFSPCDAIPDEALIELGLDPATESPDIMGVAQPGWKICKWQGSGPALGVAATTHTMDDVQENKRNIDFNPVEIAGRQGFTYRETTDRDRRNCDVALASGNGAVIISVAYLGVDQVLEEPCSVVVRRAAHIAQYIPD</sequence>
<gene>
    <name evidence="1" type="ORF">EGT67_17720</name>
</gene>
<protein>
    <submittedName>
        <fullName evidence="1">DUF3558 domain-containing protein</fullName>
    </submittedName>
</protein>
<reference evidence="1 2" key="1">
    <citation type="submission" date="2018-11" db="EMBL/GenBank/DDBJ databases">
        <title>Rhodococcus spongicola sp. nov. and Rhodococcus xishaensis sp. nov. from marine sponges.</title>
        <authorList>
            <person name="Li L."/>
            <person name="Lin H.W."/>
        </authorList>
    </citation>
    <scope>NUCLEOTIDE SEQUENCE [LARGE SCALE GENOMIC DNA]</scope>
    <source>
        <strain evidence="1 2">CCTCC AB2014297</strain>
    </source>
</reference>
<dbReference type="PROSITE" id="PS51257">
    <property type="entry name" value="PROKAR_LIPOPROTEIN"/>
    <property type="match status" value="1"/>
</dbReference>
<dbReference type="Pfam" id="PF12079">
    <property type="entry name" value="DUF3558"/>
    <property type="match status" value="1"/>
</dbReference>
<comment type="caution">
    <text evidence="1">The sequence shown here is derived from an EMBL/GenBank/DDBJ whole genome shotgun (WGS) entry which is preliminary data.</text>
</comment>
<evidence type="ECO:0000313" key="2">
    <source>
        <dbReference type="Proteomes" id="UP000286208"/>
    </source>
</evidence>
<dbReference type="InterPro" id="IPR024520">
    <property type="entry name" value="DUF3558"/>
</dbReference>
<proteinExistence type="predicted"/>